<sequence length="92" mass="10334">MSGDHIKGLRDLRRANMGDITDITVQLLARQLIALNARGEPPPPPPPPPPKKKRVRRCSPTSKATLQPWKADGVSRRTWYRRLKKSSANLTT</sequence>
<dbReference type="Proteomes" id="UP000594015">
    <property type="component" value="Chromosome"/>
</dbReference>
<dbReference type="EMBL" id="CP030050">
    <property type="protein sequence ID" value="QOZ68873.1"/>
    <property type="molecule type" value="Genomic_DNA"/>
</dbReference>
<dbReference type="KEGG" id="barh:WN72_23010"/>
<evidence type="ECO:0000256" key="1">
    <source>
        <dbReference type="SAM" id="MobiDB-lite"/>
    </source>
</evidence>
<evidence type="ECO:0000313" key="2">
    <source>
        <dbReference type="EMBL" id="QOZ68873.1"/>
    </source>
</evidence>
<organism evidence="2 3">
    <name type="scientific">Bradyrhizobium arachidis</name>
    <dbReference type="NCBI Taxonomy" id="858423"/>
    <lineage>
        <taxon>Bacteria</taxon>
        <taxon>Pseudomonadati</taxon>
        <taxon>Pseudomonadota</taxon>
        <taxon>Alphaproteobacteria</taxon>
        <taxon>Hyphomicrobiales</taxon>
        <taxon>Nitrobacteraceae</taxon>
        <taxon>Bradyrhizobium</taxon>
    </lineage>
</organism>
<proteinExistence type="predicted"/>
<dbReference type="AlphaFoldDB" id="A0AAE7THG3"/>
<dbReference type="Gene3D" id="1.10.1220.10">
    <property type="entry name" value="Met repressor-like"/>
    <property type="match status" value="1"/>
</dbReference>
<feature type="compositionally biased region" description="Pro residues" evidence="1">
    <location>
        <begin position="40"/>
        <end position="49"/>
    </location>
</feature>
<dbReference type="InterPro" id="IPR013321">
    <property type="entry name" value="Arc_rbn_hlx_hlx"/>
</dbReference>
<name>A0AAE7THG3_9BRAD</name>
<feature type="region of interest" description="Disordered" evidence="1">
    <location>
        <begin position="36"/>
        <end position="70"/>
    </location>
</feature>
<accession>A0AAE7THG3</accession>
<gene>
    <name evidence="2" type="ORF">WN72_23010</name>
</gene>
<protein>
    <submittedName>
        <fullName evidence="2">Uncharacterized protein</fullName>
    </submittedName>
</protein>
<dbReference type="GO" id="GO:0006355">
    <property type="term" value="P:regulation of DNA-templated transcription"/>
    <property type="evidence" value="ECO:0007669"/>
    <property type="project" value="InterPro"/>
</dbReference>
<dbReference type="RefSeq" id="WP_092220001.1">
    <property type="nucleotide sequence ID" value="NZ_CP030050.1"/>
</dbReference>
<evidence type="ECO:0000313" key="3">
    <source>
        <dbReference type="Proteomes" id="UP000594015"/>
    </source>
</evidence>
<reference evidence="2 3" key="1">
    <citation type="submission" date="2018-06" db="EMBL/GenBank/DDBJ databases">
        <title>Comparative genomics of Bradyrhizobium nodulating Arachidis hypogaea.</title>
        <authorList>
            <person name="Li Y."/>
        </authorList>
    </citation>
    <scope>NUCLEOTIDE SEQUENCE [LARGE SCALE GENOMIC DNA]</scope>
    <source>
        <strain evidence="2 3">CCBAU 051107</strain>
    </source>
</reference>